<proteinExistence type="predicted"/>
<comment type="caution">
    <text evidence="2">The sequence shown here is derived from an EMBL/GenBank/DDBJ whole genome shotgun (WGS) entry which is preliminary data.</text>
</comment>
<evidence type="ECO:0000313" key="2">
    <source>
        <dbReference type="EMBL" id="CAH0054790.1"/>
    </source>
</evidence>
<reference evidence="2" key="1">
    <citation type="submission" date="2021-10" db="EMBL/GenBank/DDBJ databases">
        <authorList>
            <person name="Piombo E."/>
        </authorList>
    </citation>
    <scope>NUCLEOTIDE SEQUENCE</scope>
</reference>
<organism evidence="2 3">
    <name type="scientific">Clonostachys solani</name>
    <dbReference type="NCBI Taxonomy" id="160281"/>
    <lineage>
        <taxon>Eukaryota</taxon>
        <taxon>Fungi</taxon>
        <taxon>Dikarya</taxon>
        <taxon>Ascomycota</taxon>
        <taxon>Pezizomycotina</taxon>
        <taxon>Sordariomycetes</taxon>
        <taxon>Hypocreomycetidae</taxon>
        <taxon>Hypocreales</taxon>
        <taxon>Bionectriaceae</taxon>
        <taxon>Clonostachys</taxon>
    </lineage>
</organism>
<dbReference type="AlphaFoldDB" id="A0A9P0EPA4"/>
<feature type="region of interest" description="Disordered" evidence="1">
    <location>
        <begin position="30"/>
        <end position="107"/>
    </location>
</feature>
<dbReference type="Proteomes" id="UP000775872">
    <property type="component" value="Unassembled WGS sequence"/>
</dbReference>
<feature type="compositionally biased region" description="Polar residues" evidence="1">
    <location>
        <begin position="81"/>
        <end position="90"/>
    </location>
</feature>
<accession>A0A9P0EPA4</accession>
<sequence>MAESNEALPDALSSSRIKEINAETTYHSFMEAEGSESSAIDLDSEFKPEAEDDSEEVDDQSTPSAKVGEEFLVLGRKRKLSNTSRLQPQKKSYRWKKPPTKNQSKERTIRYREVYDNTIAGHKKTIVQYPANNGRWYII</sequence>
<gene>
    <name evidence="2" type="ORF">CSOL1703_00016348</name>
</gene>
<name>A0A9P0EPA4_9HYPO</name>
<dbReference type="EMBL" id="CABFOC020000052">
    <property type="protein sequence ID" value="CAH0054790.1"/>
    <property type="molecule type" value="Genomic_DNA"/>
</dbReference>
<dbReference type="OrthoDB" id="4835412at2759"/>
<evidence type="ECO:0000256" key="1">
    <source>
        <dbReference type="SAM" id="MobiDB-lite"/>
    </source>
</evidence>
<protein>
    <submittedName>
        <fullName evidence="2">Uncharacterized protein</fullName>
    </submittedName>
</protein>
<evidence type="ECO:0000313" key="3">
    <source>
        <dbReference type="Proteomes" id="UP000775872"/>
    </source>
</evidence>
<feature type="compositionally biased region" description="Acidic residues" evidence="1">
    <location>
        <begin position="50"/>
        <end position="59"/>
    </location>
</feature>
<keyword evidence="3" id="KW-1185">Reference proteome</keyword>